<dbReference type="PANTHER" id="PTHR38790">
    <property type="entry name" value="2EXR DOMAIN-CONTAINING PROTEIN-RELATED"/>
    <property type="match status" value="1"/>
</dbReference>
<comment type="caution">
    <text evidence="2">The sequence shown here is derived from an EMBL/GenBank/DDBJ whole genome shotgun (WGS) entry which is preliminary data.</text>
</comment>
<organism evidence="2 3">
    <name type="scientific">Karstenula rhodostoma CBS 690.94</name>
    <dbReference type="NCBI Taxonomy" id="1392251"/>
    <lineage>
        <taxon>Eukaryota</taxon>
        <taxon>Fungi</taxon>
        <taxon>Dikarya</taxon>
        <taxon>Ascomycota</taxon>
        <taxon>Pezizomycotina</taxon>
        <taxon>Dothideomycetes</taxon>
        <taxon>Pleosporomycetidae</taxon>
        <taxon>Pleosporales</taxon>
        <taxon>Massarineae</taxon>
        <taxon>Didymosphaeriaceae</taxon>
        <taxon>Karstenula</taxon>
    </lineage>
</organism>
<keyword evidence="3" id="KW-1185">Reference proteome</keyword>
<evidence type="ECO:0000256" key="1">
    <source>
        <dbReference type="SAM" id="MobiDB-lite"/>
    </source>
</evidence>
<evidence type="ECO:0000313" key="3">
    <source>
        <dbReference type="Proteomes" id="UP000799764"/>
    </source>
</evidence>
<sequence length="722" mass="80833">MTNTSRVVGFLIVDTNYKVVSRKVIDKAWTAAHECRVVKALEKLAVLAIAVLTYILEQASANSESRECDGLSRLRRSSHLSLQNPRVKAGCCVDAARSGCKRQARSSGVVTFALLPADARSSHTKLLAIPPTVTPAEAAAQLTTITTDPAMDTANPDPVVDRAATTIEPKVPIASLRIMRLHKLLASREGSEWSEQSVRALDDSFKSGTRFDDLPGDLKDLVRLLFVNNGPIYFGTIKSHLDLCRVCRVRYEGMSDNLMEMINEVYFQENVFHFDTHFELHSSLLERRETRNMRRVGVDLKGLDTAAASLRGFSKDLGLFNHLQELEMGVDEAQMVQAMCQADQSYSVTLLRPQDIPFTMNKLVLRMRGLDHLQQISVSKVSFTGWIHKDNPHAYYSRCTGPVPGGLLETIVAPNMMRGSKTAAANRENRKRKASTSVGEHQLSETPPEEQAAKQRRRSTRIQEKTTGKADGTLVALPTLPAKRARKPPARFRFCDLPAELRNRIYYWTFYNDGPIHLSTNAPTSSYREQQAQPGDWPQSSLALLMVCRQVYKEALGLYYSQNRLVFYYPLQATMFLQTISSRRASFIRDIELWYKPSFNQGGINLFTVTVSQLSQLPNLTNLSLVLDGRTASKHDATRRSSSEISKLPAEEGLRAMSLRGVRITLTCPEAESILFHRLDENGVATPYSLLGRIMRASYDVTSAQRMRNGTENIQRRINGSS</sequence>
<dbReference type="Proteomes" id="UP000799764">
    <property type="component" value="Unassembled WGS sequence"/>
</dbReference>
<reference evidence="2" key="1">
    <citation type="journal article" date="2020" name="Stud. Mycol.">
        <title>101 Dothideomycetes genomes: a test case for predicting lifestyles and emergence of pathogens.</title>
        <authorList>
            <person name="Haridas S."/>
            <person name="Albert R."/>
            <person name="Binder M."/>
            <person name="Bloem J."/>
            <person name="Labutti K."/>
            <person name="Salamov A."/>
            <person name="Andreopoulos B."/>
            <person name="Baker S."/>
            <person name="Barry K."/>
            <person name="Bills G."/>
            <person name="Bluhm B."/>
            <person name="Cannon C."/>
            <person name="Castanera R."/>
            <person name="Culley D."/>
            <person name="Daum C."/>
            <person name="Ezra D."/>
            <person name="Gonzalez J."/>
            <person name="Henrissat B."/>
            <person name="Kuo A."/>
            <person name="Liang C."/>
            <person name="Lipzen A."/>
            <person name="Lutzoni F."/>
            <person name="Magnuson J."/>
            <person name="Mondo S."/>
            <person name="Nolan M."/>
            <person name="Ohm R."/>
            <person name="Pangilinan J."/>
            <person name="Park H.-J."/>
            <person name="Ramirez L."/>
            <person name="Alfaro M."/>
            <person name="Sun H."/>
            <person name="Tritt A."/>
            <person name="Yoshinaga Y."/>
            <person name="Zwiers L.-H."/>
            <person name="Turgeon B."/>
            <person name="Goodwin S."/>
            <person name="Spatafora J."/>
            <person name="Crous P."/>
            <person name="Grigoriev I."/>
        </authorList>
    </citation>
    <scope>NUCLEOTIDE SEQUENCE</scope>
    <source>
        <strain evidence="2">CBS 690.94</strain>
    </source>
</reference>
<dbReference type="AlphaFoldDB" id="A0A9P4PSS6"/>
<gene>
    <name evidence="2" type="ORF">P171DRAFT_517224</name>
</gene>
<protein>
    <submittedName>
        <fullName evidence="2">Uncharacterized protein</fullName>
    </submittedName>
</protein>
<evidence type="ECO:0000313" key="2">
    <source>
        <dbReference type="EMBL" id="KAF2449532.1"/>
    </source>
</evidence>
<feature type="region of interest" description="Disordered" evidence="1">
    <location>
        <begin position="421"/>
        <end position="470"/>
    </location>
</feature>
<accession>A0A9P4PSS6</accession>
<name>A0A9P4PSS6_9PLEO</name>
<proteinExistence type="predicted"/>
<dbReference type="OrthoDB" id="62952at2759"/>
<dbReference type="EMBL" id="MU001494">
    <property type="protein sequence ID" value="KAF2449532.1"/>
    <property type="molecule type" value="Genomic_DNA"/>
</dbReference>